<reference evidence="1 2" key="1">
    <citation type="submission" date="2019-02" db="EMBL/GenBank/DDBJ databases">
        <title>Emended description of the genus Rhodopseudomonas and description of Rhodopseudomonas albus sp. nov., a non-phototrophic, heavy-metal-tolerant bacterium isolated from garden soil.</title>
        <authorList>
            <person name="Bao Z."/>
            <person name="Cao W.W."/>
            <person name="Sato Y."/>
            <person name="Nishizawa T."/>
            <person name="Zhao J."/>
            <person name="Guo Y."/>
            <person name="Ohta H."/>
        </authorList>
    </citation>
    <scope>NUCLEOTIDE SEQUENCE [LARGE SCALE GENOMIC DNA]</scope>
    <source>
        <strain evidence="1 2">SK50-23</strain>
    </source>
</reference>
<protein>
    <submittedName>
        <fullName evidence="1">DUF2934 domain-containing protein</fullName>
    </submittedName>
</protein>
<sequence length="70" mass="7856">MQDIENSIRERAYHLWDDAGRPDGQADNFWLIAQHQLLEASLDQLVAVAKVSKKPRAVKKPASTKKTKAA</sequence>
<proteinExistence type="predicted"/>
<organism evidence="1 2">
    <name type="scientific">Tardiphaga alba</name>
    <dbReference type="NCBI Taxonomy" id="340268"/>
    <lineage>
        <taxon>Bacteria</taxon>
        <taxon>Pseudomonadati</taxon>
        <taxon>Pseudomonadota</taxon>
        <taxon>Alphaproteobacteria</taxon>
        <taxon>Hyphomicrobiales</taxon>
        <taxon>Nitrobacteraceae</taxon>
        <taxon>Tardiphaga</taxon>
    </lineage>
</organism>
<evidence type="ECO:0000313" key="1">
    <source>
        <dbReference type="EMBL" id="QUS41993.1"/>
    </source>
</evidence>
<dbReference type="Pfam" id="PF11154">
    <property type="entry name" value="DUF2934"/>
    <property type="match status" value="1"/>
</dbReference>
<dbReference type="InterPro" id="IPR021327">
    <property type="entry name" value="DUF2934"/>
</dbReference>
<keyword evidence="2" id="KW-1185">Reference proteome</keyword>
<dbReference type="EMBL" id="CP036498">
    <property type="protein sequence ID" value="QUS41993.1"/>
    <property type="molecule type" value="Genomic_DNA"/>
</dbReference>
<dbReference type="Proteomes" id="UP000682843">
    <property type="component" value="Chromosome"/>
</dbReference>
<gene>
    <name evidence="1" type="ORF">RPMA_26575</name>
</gene>
<evidence type="ECO:0000313" key="2">
    <source>
        <dbReference type="Proteomes" id="UP000682843"/>
    </source>
</evidence>
<dbReference type="RefSeq" id="WP_211910729.1">
    <property type="nucleotide sequence ID" value="NZ_CP036498.1"/>
</dbReference>
<name>A0ABX8AE12_9BRAD</name>
<accession>A0ABX8AE12</accession>